<name>A0AAV2S4M7_MEGNR</name>
<dbReference type="EMBL" id="CAXKWB010043392">
    <property type="protein sequence ID" value="CAL4159164.1"/>
    <property type="molecule type" value="Genomic_DNA"/>
</dbReference>
<organism evidence="1 2">
    <name type="scientific">Meganyctiphanes norvegica</name>
    <name type="common">Northern krill</name>
    <name type="synonym">Thysanopoda norvegica</name>
    <dbReference type="NCBI Taxonomy" id="48144"/>
    <lineage>
        <taxon>Eukaryota</taxon>
        <taxon>Metazoa</taxon>
        <taxon>Ecdysozoa</taxon>
        <taxon>Arthropoda</taxon>
        <taxon>Crustacea</taxon>
        <taxon>Multicrustacea</taxon>
        <taxon>Malacostraca</taxon>
        <taxon>Eumalacostraca</taxon>
        <taxon>Eucarida</taxon>
        <taxon>Euphausiacea</taxon>
        <taxon>Euphausiidae</taxon>
        <taxon>Meganyctiphanes</taxon>
    </lineage>
</organism>
<keyword evidence="2" id="KW-1185">Reference proteome</keyword>
<dbReference type="AlphaFoldDB" id="A0AAV2S4M7"/>
<comment type="caution">
    <text evidence="1">The sequence shown here is derived from an EMBL/GenBank/DDBJ whole genome shotgun (WGS) entry which is preliminary data.</text>
</comment>
<accession>A0AAV2S4M7</accession>
<evidence type="ECO:0000313" key="2">
    <source>
        <dbReference type="Proteomes" id="UP001497623"/>
    </source>
</evidence>
<reference evidence="1 2" key="1">
    <citation type="submission" date="2024-05" db="EMBL/GenBank/DDBJ databases">
        <authorList>
            <person name="Wallberg A."/>
        </authorList>
    </citation>
    <scope>NUCLEOTIDE SEQUENCE [LARGE SCALE GENOMIC DNA]</scope>
</reference>
<gene>
    <name evidence="1" type="ORF">MNOR_LOCUS32243</name>
</gene>
<evidence type="ECO:0000313" key="1">
    <source>
        <dbReference type="EMBL" id="CAL4159164.1"/>
    </source>
</evidence>
<protein>
    <submittedName>
        <fullName evidence="1">Uncharacterized protein</fullName>
    </submittedName>
</protein>
<feature type="non-terminal residue" evidence="1">
    <location>
        <position position="1"/>
    </location>
</feature>
<proteinExistence type="predicted"/>
<dbReference type="Proteomes" id="UP001497623">
    <property type="component" value="Unassembled WGS sequence"/>
</dbReference>
<sequence length="106" mass="11962">KTCYMCTTSTKMSRDFSIRFDANCRDHNYDGHTETRSGNVGCATIIYDDGNVVRLFQAREDEQCQYGNHVSGFGTRCWCTDDKCKPSASTVISTRKKRETATNSIP</sequence>